<dbReference type="InterPro" id="IPR045851">
    <property type="entry name" value="AMP-bd_C_sf"/>
</dbReference>
<keyword evidence="2" id="KW-0436">Ligase</keyword>
<dbReference type="InterPro" id="IPR025110">
    <property type="entry name" value="AMP-bd_C"/>
</dbReference>
<dbReference type="GO" id="GO:0031956">
    <property type="term" value="F:medium-chain fatty acid-CoA ligase activity"/>
    <property type="evidence" value="ECO:0007669"/>
    <property type="project" value="TreeGrafter"/>
</dbReference>
<dbReference type="AlphaFoldDB" id="A0A222VN16"/>
<accession>A0A222VN16</accession>
<dbReference type="InterPro" id="IPR000873">
    <property type="entry name" value="AMP-dep_synth/lig_dom"/>
</dbReference>
<dbReference type="Gene3D" id="3.40.50.12780">
    <property type="entry name" value="N-terminal domain of ligase-like"/>
    <property type="match status" value="1"/>
</dbReference>
<evidence type="ECO:0000313" key="4">
    <source>
        <dbReference type="Proteomes" id="UP000199494"/>
    </source>
</evidence>
<evidence type="ECO:0000313" key="3">
    <source>
        <dbReference type="EMBL" id="SDC09749.1"/>
    </source>
</evidence>
<name>A0A222VN16_9PSEU</name>
<dbReference type="InterPro" id="IPR042099">
    <property type="entry name" value="ANL_N_sf"/>
</dbReference>
<dbReference type="STRING" id="530584.SAMN05421630_101409"/>
<evidence type="ECO:0000256" key="1">
    <source>
        <dbReference type="ARBA" id="ARBA00006432"/>
    </source>
</evidence>
<evidence type="ECO:0000256" key="2">
    <source>
        <dbReference type="ARBA" id="ARBA00022598"/>
    </source>
</evidence>
<dbReference type="PROSITE" id="PS00455">
    <property type="entry name" value="AMP_BINDING"/>
    <property type="match status" value="1"/>
</dbReference>
<dbReference type="Gene3D" id="3.30.300.30">
    <property type="match status" value="1"/>
</dbReference>
<dbReference type="PANTHER" id="PTHR43201">
    <property type="entry name" value="ACYL-COA SYNTHETASE"/>
    <property type="match status" value="1"/>
</dbReference>
<comment type="similarity">
    <text evidence="1">Belongs to the ATP-dependent AMP-binding enzyme family.</text>
</comment>
<dbReference type="Pfam" id="PF00501">
    <property type="entry name" value="AMP-binding"/>
    <property type="match status" value="1"/>
</dbReference>
<dbReference type="Proteomes" id="UP000199494">
    <property type="component" value="Unassembled WGS sequence"/>
</dbReference>
<dbReference type="EMBL" id="FMZE01000001">
    <property type="protein sequence ID" value="SDC09749.1"/>
    <property type="molecule type" value="Genomic_DNA"/>
</dbReference>
<dbReference type="SUPFAM" id="SSF56801">
    <property type="entry name" value="Acetyl-CoA synthetase-like"/>
    <property type="match status" value="1"/>
</dbReference>
<dbReference type="GO" id="GO:0006631">
    <property type="term" value="P:fatty acid metabolic process"/>
    <property type="evidence" value="ECO:0007669"/>
    <property type="project" value="TreeGrafter"/>
</dbReference>
<gene>
    <name evidence="3" type="ORF">SAMN05421630_101409</name>
</gene>
<dbReference type="OrthoDB" id="9803968at2"/>
<protein>
    <submittedName>
        <fullName evidence="3">Fatty-acyl-CoA synthase</fullName>
    </submittedName>
</protein>
<proteinExistence type="inferred from homology"/>
<dbReference type="KEGG" id="pmad:BAY61_10230"/>
<organism evidence="3 4">
    <name type="scientific">Prauserella marina</name>
    <dbReference type="NCBI Taxonomy" id="530584"/>
    <lineage>
        <taxon>Bacteria</taxon>
        <taxon>Bacillati</taxon>
        <taxon>Actinomycetota</taxon>
        <taxon>Actinomycetes</taxon>
        <taxon>Pseudonocardiales</taxon>
        <taxon>Pseudonocardiaceae</taxon>
        <taxon>Prauserella</taxon>
    </lineage>
</organism>
<keyword evidence="4" id="KW-1185">Reference proteome</keyword>
<reference evidence="3 4" key="1">
    <citation type="submission" date="2016-10" db="EMBL/GenBank/DDBJ databases">
        <authorList>
            <person name="de Groot N.N."/>
        </authorList>
    </citation>
    <scope>NUCLEOTIDE SEQUENCE [LARGE SCALE GENOMIC DNA]</scope>
    <source>
        <strain evidence="3 4">CGMCC 4.5506</strain>
    </source>
</reference>
<dbReference type="Pfam" id="PF13193">
    <property type="entry name" value="AMP-binding_C"/>
    <property type="match status" value="1"/>
</dbReference>
<dbReference type="PANTHER" id="PTHR43201:SF5">
    <property type="entry name" value="MEDIUM-CHAIN ACYL-COA LIGASE ACSF2, MITOCHONDRIAL"/>
    <property type="match status" value="1"/>
</dbReference>
<dbReference type="InterPro" id="IPR020845">
    <property type="entry name" value="AMP-binding_CS"/>
</dbReference>
<dbReference type="RefSeq" id="WP_091795590.1">
    <property type="nucleotide sequence ID" value="NZ_CP016353.1"/>
</dbReference>
<sequence>MYPDTHAAVHPDRPAVVLAESGAVLGYRALAEQSARLANVFRAEGLRKGDTVALLTDNALPAYEVYWAAVRSGLYLAAVNSHLGPDEAAYIVADSGAKALVVSAAIGELATEVARRVRVPVRLAFGGQVEGFDDYAKVVANASASVPEDQPAGADLLYSSGTTGRPKGIKVALPSHQIDEPGNILLPLLQAKYGFSAGMVYLSPAPVYHAAPLRFGACVHAVGGTLVMMERFEAEAALRAIERYRVTHSQWVPTMFVRMLKLPESGRSRYDLSSHQVAVHAAAPCPVEVKHEMMSWWGPILHEYYSSTEGAGMTFIGPEEWLGKPGSVGREGLGVVRICAEDGSVLPAGSTGTVYFERDEPAFEYHNDEPKTRSARHPGHPNWATNGDIGRLDDDGYLYLTDRAAFTIISGGVNIYPQETENVLALHPAVHDVAVIGVPDAELGEVAKALVQPESTAEPGPELAEELLAHVRARIAHYKAPRSVDFVTDLPRTPTGKLLKHELRARYRDTAPDQRG</sequence>